<feature type="region of interest" description="Disordered" evidence="7">
    <location>
        <begin position="315"/>
        <end position="351"/>
    </location>
</feature>
<evidence type="ECO:0000256" key="2">
    <source>
        <dbReference type="ARBA" id="ARBA00023015"/>
    </source>
</evidence>
<evidence type="ECO:0000256" key="4">
    <source>
        <dbReference type="ARBA" id="ARBA00023163"/>
    </source>
</evidence>
<comment type="subunit">
    <text evidence="6">Heterotrimer.</text>
</comment>
<feature type="compositionally biased region" description="Polar residues" evidence="7">
    <location>
        <begin position="198"/>
        <end position="212"/>
    </location>
</feature>
<evidence type="ECO:0000313" key="8">
    <source>
        <dbReference type="EMBL" id="CAD9085525.1"/>
    </source>
</evidence>
<comment type="function">
    <text evidence="6">Component of the sequence-specific heterotrimeric transcription factor (NF-Y) which specifically recognizes a 5'-CCAAT-3' box motif found in the promoters of its target genes.</text>
</comment>
<keyword evidence="5 6" id="KW-0539">Nucleus</keyword>
<reference evidence="8" key="1">
    <citation type="submission" date="2021-01" db="EMBL/GenBank/DDBJ databases">
        <authorList>
            <person name="Corre E."/>
            <person name="Pelletier E."/>
            <person name="Niang G."/>
            <person name="Scheremetjew M."/>
            <person name="Finn R."/>
            <person name="Kale V."/>
            <person name="Holt S."/>
            <person name="Cochrane G."/>
            <person name="Meng A."/>
            <person name="Brown T."/>
            <person name="Cohen L."/>
        </authorList>
    </citation>
    <scope>NUCLEOTIDE SEQUENCE</scope>
    <source>
        <strain evidence="8">WS</strain>
    </source>
</reference>
<comment type="similarity">
    <text evidence="6">Belongs to the NFYA/HAP2 subunit family.</text>
</comment>
<gene>
    <name evidence="8" type="ORF">PCOS0759_LOCUS8779</name>
</gene>
<evidence type="ECO:0000256" key="7">
    <source>
        <dbReference type="SAM" id="MobiDB-lite"/>
    </source>
</evidence>
<keyword evidence="4 6" id="KW-0804">Transcription</keyword>
<dbReference type="GO" id="GO:0003700">
    <property type="term" value="F:DNA-binding transcription factor activity"/>
    <property type="evidence" value="ECO:0007669"/>
    <property type="project" value="UniProtKB-UniRule"/>
</dbReference>
<comment type="subcellular location">
    <subcellularLocation>
        <location evidence="1 6">Nucleus</location>
    </subcellularLocation>
</comment>
<dbReference type="InterPro" id="IPR001289">
    <property type="entry name" value="NFYA"/>
</dbReference>
<accession>A0A7S1PJ01</accession>
<dbReference type="EMBL" id="HBGD01010677">
    <property type="protein sequence ID" value="CAD9085525.1"/>
    <property type="molecule type" value="Transcribed_RNA"/>
</dbReference>
<dbReference type="AlphaFoldDB" id="A0A7S1PJ01"/>
<name>A0A7S1PJ01_9EUKA</name>
<dbReference type="Pfam" id="PF02045">
    <property type="entry name" value="CBFB_NFYA"/>
    <property type="match status" value="1"/>
</dbReference>
<evidence type="ECO:0000256" key="1">
    <source>
        <dbReference type="ARBA" id="ARBA00004123"/>
    </source>
</evidence>
<feature type="region of interest" description="Disordered" evidence="7">
    <location>
        <begin position="167"/>
        <end position="232"/>
    </location>
</feature>
<dbReference type="GO" id="GO:0005634">
    <property type="term" value="C:nucleus"/>
    <property type="evidence" value="ECO:0007669"/>
    <property type="project" value="UniProtKB-SubCell"/>
</dbReference>
<keyword evidence="3 6" id="KW-0238">DNA-binding</keyword>
<evidence type="ECO:0000256" key="5">
    <source>
        <dbReference type="ARBA" id="ARBA00023242"/>
    </source>
</evidence>
<proteinExistence type="inferred from homology"/>
<keyword evidence="2 6" id="KW-0805">Transcription regulation</keyword>
<organism evidence="8">
    <name type="scientific">Percolomonas cosmopolitus</name>
    <dbReference type="NCBI Taxonomy" id="63605"/>
    <lineage>
        <taxon>Eukaryota</taxon>
        <taxon>Discoba</taxon>
        <taxon>Heterolobosea</taxon>
        <taxon>Tetramitia</taxon>
        <taxon>Eutetramitia</taxon>
        <taxon>Percolomonadidae</taxon>
        <taxon>Percolomonas</taxon>
    </lineage>
</organism>
<dbReference type="Gene3D" id="6.10.250.2430">
    <property type="match status" value="1"/>
</dbReference>
<dbReference type="GO" id="GO:0003677">
    <property type="term" value="F:DNA binding"/>
    <property type="evidence" value="ECO:0007669"/>
    <property type="project" value="UniProtKB-KW"/>
</dbReference>
<evidence type="ECO:0000256" key="6">
    <source>
        <dbReference type="RuleBase" id="RU367155"/>
    </source>
</evidence>
<evidence type="ECO:0000256" key="3">
    <source>
        <dbReference type="ARBA" id="ARBA00023125"/>
    </source>
</evidence>
<protein>
    <recommendedName>
        <fullName evidence="6">Nuclear transcription factor Y subunit</fullName>
    </recommendedName>
</protein>
<sequence length="467" mass="50992">MPSTASDNSCSSSNNSICGTPASNTGLTTWQANPSTNPSHPHHYRLSLRTYALSQLHEIAKARYSDRISNARVRELIGELFEKCEEAFREHLRQLACCCESSHLHDDTCCFTQQHRINILQRHIALHESNQHVSSGDAVSAGSTAELAMLTPFREYLDEELQDEDGWDITAGRNDDNDGIMAPQSNNRDTNRGGRASANATSTHYKSQNATQRYARRPNRHFHDPDGPLYVNSKQYQRILKRREQRLRLHKRLAMSGGEQQGKNGADTSAVSAPIKIIGTLPVGAPVTFAAGTNSTTQPGATSGISASLPLFPSQVSTTNKRKQPDSPRLLNPRLLKRMPTPSHPQQSPHRILDCSSPTIVLGGANGAPPQPQGGLLLLGMVKTVGNGEIQIVPSPQFHHHHHQGKPFHLQNSTLINSMAAARLSPNTAAPSPQNLFLTTNSQAPHVVKHSLGVSQRGPAPSRGRHQ</sequence>
<dbReference type="PROSITE" id="PS51152">
    <property type="entry name" value="NFYA_HAP2_2"/>
    <property type="match status" value="1"/>
</dbReference>